<name>A0A914R2K5_PAREQ</name>
<organism evidence="1 2">
    <name type="scientific">Parascaris equorum</name>
    <name type="common">Equine roundworm</name>
    <dbReference type="NCBI Taxonomy" id="6256"/>
    <lineage>
        <taxon>Eukaryota</taxon>
        <taxon>Metazoa</taxon>
        <taxon>Ecdysozoa</taxon>
        <taxon>Nematoda</taxon>
        <taxon>Chromadorea</taxon>
        <taxon>Rhabditida</taxon>
        <taxon>Spirurina</taxon>
        <taxon>Ascaridomorpha</taxon>
        <taxon>Ascaridoidea</taxon>
        <taxon>Ascarididae</taxon>
        <taxon>Parascaris</taxon>
    </lineage>
</organism>
<reference evidence="2" key="1">
    <citation type="submission" date="2022-11" db="UniProtKB">
        <authorList>
            <consortium name="WormBaseParasite"/>
        </authorList>
    </citation>
    <scope>IDENTIFICATION</scope>
</reference>
<evidence type="ECO:0000313" key="2">
    <source>
        <dbReference type="WBParaSite" id="PEQ_0000047901-mRNA-1"/>
    </source>
</evidence>
<dbReference type="Proteomes" id="UP000887564">
    <property type="component" value="Unplaced"/>
</dbReference>
<keyword evidence="1" id="KW-1185">Reference proteome</keyword>
<dbReference type="AlphaFoldDB" id="A0A914R2K5"/>
<proteinExistence type="predicted"/>
<protein>
    <submittedName>
        <fullName evidence="2">Uncharacterized protein</fullName>
    </submittedName>
</protein>
<dbReference type="WBParaSite" id="PEQ_0000047901-mRNA-1">
    <property type="protein sequence ID" value="PEQ_0000047901-mRNA-1"/>
    <property type="gene ID" value="PEQ_0000047901"/>
</dbReference>
<accession>A0A914R2K5</accession>
<evidence type="ECO:0000313" key="1">
    <source>
        <dbReference type="Proteomes" id="UP000887564"/>
    </source>
</evidence>
<sequence>MMIITYPNPVPVVVAYVHDPGKVRDFDKNNSLPTAIGKYIRFISYRQALIRTYKSSSPNLRKLVVLSELN</sequence>